<dbReference type="KEGG" id="sgra:EX895_004680"/>
<dbReference type="Proteomes" id="UP000306050">
    <property type="component" value="Chromosome SGRAM_4"/>
</dbReference>
<gene>
    <name evidence="5" type="ORF">EX895_004680</name>
</gene>
<feature type="domain" description="Methyltransferase" evidence="4">
    <location>
        <begin position="198"/>
        <end position="292"/>
    </location>
</feature>
<dbReference type="PROSITE" id="PS00092">
    <property type="entry name" value="N6_MTASE"/>
    <property type="match status" value="1"/>
</dbReference>
<keyword evidence="3" id="KW-0949">S-adenosyl-L-methionine</keyword>
<protein>
    <recommendedName>
        <fullName evidence="4">Methyltransferase domain-containing protein</fullName>
    </recommendedName>
</protein>
<evidence type="ECO:0000256" key="2">
    <source>
        <dbReference type="ARBA" id="ARBA00022679"/>
    </source>
</evidence>
<dbReference type="AlphaFoldDB" id="A0A4U7KQ72"/>
<dbReference type="InterPro" id="IPR002052">
    <property type="entry name" value="DNA_methylase_N6_adenine_CS"/>
</dbReference>
<name>A0A4U7KQ72_9BASI</name>
<dbReference type="InterPro" id="IPR029063">
    <property type="entry name" value="SAM-dependent_MTases_sf"/>
</dbReference>
<keyword evidence="1" id="KW-0489">Methyltransferase</keyword>
<evidence type="ECO:0000259" key="4">
    <source>
        <dbReference type="Pfam" id="PF13847"/>
    </source>
</evidence>
<keyword evidence="2" id="KW-0808">Transferase</keyword>
<dbReference type="InterPro" id="IPR050320">
    <property type="entry name" value="N5-glutamine_MTase"/>
</dbReference>
<comment type="caution">
    <text evidence="5">The sequence shown here is derived from an EMBL/GenBank/DDBJ whole genome shotgun (WGS) entry which is preliminary data.</text>
</comment>
<keyword evidence="6" id="KW-1185">Reference proteome</keyword>
<dbReference type="Gene3D" id="3.40.50.150">
    <property type="entry name" value="Vaccinia Virus protein VP39"/>
    <property type="match status" value="1"/>
</dbReference>
<dbReference type="SUPFAM" id="SSF53335">
    <property type="entry name" value="S-adenosyl-L-methionine-dependent methyltransferases"/>
    <property type="match status" value="1"/>
</dbReference>
<dbReference type="OrthoDB" id="269872at2759"/>
<dbReference type="GeneID" id="40727575"/>
<accession>A0A4U7KQ72</accession>
<dbReference type="RefSeq" id="XP_029738516.1">
    <property type="nucleotide sequence ID" value="XM_029885274.1"/>
</dbReference>
<dbReference type="PANTHER" id="PTHR18895">
    <property type="entry name" value="HEMK METHYLTRANSFERASE"/>
    <property type="match status" value="1"/>
</dbReference>
<dbReference type="GO" id="GO:0032259">
    <property type="term" value="P:methylation"/>
    <property type="evidence" value="ECO:0007669"/>
    <property type="project" value="UniProtKB-KW"/>
</dbReference>
<reference evidence="5 6" key="1">
    <citation type="submission" date="2019-05" db="EMBL/GenBank/DDBJ databases">
        <title>Sporisorium graminicola CBS 10092 draft sequencing and annotation.</title>
        <authorList>
            <person name="Solano-Gonzalez S."/>
            <person name="Caddick M.X."/>
            <person name="Darby A."/>
        </authorList>
    </citation>
    <scope>NUCLEOTIDE SEQUENCE [LARGE SCALE GENOMIC DNA]</scope>
    <source>
        <strain evidence="5 6">CBS 10092</strain>
    </source>
</reference>
<dbReference type="EMBL" id="SRRM01000017">
    <property type="protein sequence ID" value="TKY86531.1"/>
    <property type="molecule type" value="Genomic_DNA"/>
</dbReference>
<dbReference type="GO" id="GO:0008276">
    <property type="term" value="F:protein methyltransferase activity"/>
    <property type="evidence" value="ECO:0007669"/>
    <property type="project" value="InterPro"/>
</dbReference>
<dbReference type="GO" id="GO:0003676">
    <property type="term" value="F:nucleic acid binding"/>
    <property type="evidence" value="ECO:0007669"/>
    <property type="project" value="InterPro"/>
</dbReference>
<evidence type="ECO:0000256" key="3">
    <source>
        <dbReference type="ARBA" id="ARBA00022691"/>
    </source>
</evidence>
<dbReference type="NCBIfam" id="TIGR00536">
    <property type="entry name" value="hemK_fam"/>
    <property type="match status" value="1"/>
</dbReference>
<dbReference type="Pfam" id="PF13847">
    <property type="entry name" value="Methyltransf_31"/>
    <property type="match status" value="1"/>
</dbReference>
<sequence>MLACTARGPAGGVARTSWLSLSPVATSRRLPPVGRSRDISTSSSQYSSSKASSRAYRFWTSDDPLIRALRRRQETYRLAKAPQGARHKADRLEAVQLAKSEIRWIVEHVRKFQGAAAPTKTKSTLTRASRRELVSMTVLMTRHNVPISYLLGSVPFGSLSQELTVRPPILLPRPETEYWATEVVNALLEKLSPAQLEEVRVVDLCTGSGCIVLLIADALRARVGQGKKWRVIACDQSELAVELARENAVKLGFSVNEHQSNVHIVKADVFDDAAMDQLAKIAGGPFHLIVSNPPYIPRREWESLPSEVKQHEDPAALIGERDIASIASPAAQRSSSDARQSYLDRHGLAFHQRLAELLYRATFSIHLPQLPRLVAEYGKGQQKLVERLLCWIHCWQG</sequence>
<evidence type="ECO:0000256" key="1">
    <source>
        <dbReference type="ARBA" id="ARBA00022603"/>
    </source>
</evidence>
<dbReference type="InterPro" id="IPR004556">
    <property type="entry name" value="HemK-like"/>
</dbReference>
<evidence type="ECO:0000313" key="6">
    <source>
        <dbReference type="Proteomes" id="UP000306050"/>
    </source>
</evidence>
<dbReference type="CDD" id="cd02440">
    <property type="entry name" value="AdoMet_MTases"/>
    <property type="match status" value="1"/>
</dbReference>
<evidence type="ECO:0000313" key="5">
    <source>
        <dbReference type="EMBL" id="TKY86531.1"/>
    </source>
</evidence>
<dbReference type="InterPro" id="IPR025714">
    <property type="entry name" value="Methyltranfer_dom"/>
</dbReference>
<dbReference type="GO" id="GO:0005739">
    <property type="term" value="C:mitochondrion"/>
    <property type="evidence" value="ECO:0007669"/>
    <property type="project" value="TreeGrafter"/>
</dbReference>
<proteinExistence type="predicted"/>
<dbReference type="PANTHER" id="PTHR18895:SF74">
    <property type="entry name" value="MTRF1L RELEASE FACTOR GLUTAMINE METHYLTRANSFERASE"/>
    <property type="match status" value="1"/>
</dbReference>
<organism evidence="5 6">
    <name type="scientific">Sporisorium graminicola</name>
    <dbReference type="NCBI Taxonomy" id="280036"/>
    <lineage>
        <taxon>Eukaryota</taxon>
        <taxon>Fungi</taxon>
        <taxon>Dikarya</taxon>
        <taxon>Basidiomycota</taxon>
        <taxon>Ustilaginomycotina</taxon>
        <taxon>Ustilaginomycetes</taxon>
        <taxon>Ustilaginales</taxon>
        <taxon>Ustilaginaceae</taxon>
        <taxon>Sporisorium</taxon>
    </lineage>
</organism>